<accession>A0A8K0Y2U1</accession>
<feature type="transmembrane region" description="Helical" evidence="1">
    <location>
        <begin position="116"/>
        <end position="136"/>
    </location>
</feature>
<name>A0A8K0Y2U1_9RHOB</name>
<evidence type="ECO:0000256" key="1">
    <source>
        <dbReference type="SAM" id="Phobius"/>
    </source>
</evidence>
<comment type="caution">
    <text evidence="3">The sequence shown here is derived from an EMBL/GenBank/DDBJ whole genome shotgun (WGS) entry which is preliminary data.</text>
</comment>
<dbReference type="AlphaFoldDB" id="A0A8K0Y2U1"/>
<keyword evidence="4" id="KW-1185">Reference proteome</keyword>
<protein>
    <submittedName>
        <fullName evidence="3">Tripartite tricarboxylate transporter TctB family protein</fullName>
    </submittedName>
</protein>
<evidence type="ECO:0000259" key="2">
    <source>
        <dbReference type="Pfam" id="PF07331"/>
    </source>
</evidence>
<evidence type="ECO:0000313" key="3">
    <source>
        <dbReference type="EMBL" id="MBL4919264.1"/>
    </source>
</evidence>
<keyword evidence="1" id="KW-0472">Membrane</keyword>
<proteinExistence type="predicted"/>
<keyword evidence="1" id="KW-0812">Transmembrane</keyword>
<reference evidence="3" key="1">
    <citation type="submission" date="2021-01" db="EMBL/GenBank/DDBJ databases">
        <title>Tabrizicola alba sp. nov. a motile alkaliphilic bacterium isolated from a soda lake.</title>
        <authorList>
            <person name="Szuroczki S."/>
            <person name="Abbaszade G."/>
            <person name="Schumann P."/>
            <person name="Toth E."/>
        </authorList>
    </citation>
    <scope>NUCLEOTIDE SEQUENCE</scope>
    <source>
        <strain evidence="3">DMG-N-6</strain>
    </source>
</reference>
<dbReference type="Proteomes" id="UP000648908">
    <property type="component" value="Unassembled WGS sequence"/>
</dbReference>
<dbReference type="RefSeq" id="WP_202690245.1">
    <property type="nucleotide sequence ID" value="NZ_JAESVN010000016.1"/>
</dbReference>
<organism evidence="3 4">
    <name type="scientific">Szabonella alba</name>
    <dbReference type="NCBI Taxonomy" id="2804194"/>
    <lineage>
        <taxon>Bacteria</taxon>
        <taxon>Pseudomonadati</taxon>
        <taxon>Pseudomonadota</taxon>
        <taxon>Alphaproteobacteria</taxon>
        <taxon>Rhodobacterales</taxon>
        <taxon>Paracoccaceae</taxon>
        <taxon>Szabonella</taxon>
    </lineage>
</organism>
<feature type="transmembrane region" description="Helical" evidence="1">
    <location>
        <begin position="68"/>
        <end position="87"/>
    </location>
</feature>
<feature type="transmembrane region" description="Helical" evidence="1">
    <location>
        <begin position="37"/>
        <end position="56"/>
    </location>
</feature>
<feature type="transmembrane region" description="Helical" evidence="1">
    <location>
        <begin position="93"/>
        <end position="109"/>
    </location>
</feature>
<sequence>MTDRLLGAFLLLVGIAYAVATSFIQVGFTSDTLGPRAVPYLLGFVLILLSAALILRPARPVVIEWPRGAVLLSLGLAVGSFILYALAIEPLGFVISTILQVGFLSLLFGARPLPALIGAVLTTAALYGLFNFLLGLRLPGGLVFGG</sequence>
<keyword evidence="1" id="KW-1133">Transmembrane helix</keyword>
<gene>
    <name evidence="3" type="ORF">JL811_18770</name>
</gene>
<dbReference type="InterPro" id="IPR009936">
    <property type="entry name" value="DUF1468"/>
</dbReference>
<dbReference type="Pfam" id="PF07331">
    <property type="entry name" value="TctB"/>
    <property type="match status" value="1"/>
</dbReference>
<dbReference type="EMBL" id="JAESVN010000016">
    <property type="protein sequence ID" value="MBL4919264.1"/>
    <property type="molecule type" value="Genomic_DNA"/>
</dbReference>
<evidence type="ECO:0000313" key="4">
    <source>
        <dbReference type="Proteomes" id="UP000648908"/>
    </source>
</evidence>
<feature type="domain" description="DUF1468" evidence="2">
    <location>
        <begin position="5"/>
        <end position="139"/>
    </location>
</feature>